<evidence type="ECO:0000256" key="2">
    <source>
        <dbReference type="SAM" id="SignalP"/>
    </source>
</evidence>
<dbReference type="AlphaFoldDB" id="A0A540UX46"/>
<feature type="domain" description="Spore germination GerD central core" evidence="3">
    <location>
        <begin position="72"/>
        <end position="184"/>
    </location>
</feature>
<dbReference type="Pfam" id="PF17898">
    <property type="entry name" value="GerD"/>
    <property type="match status" value="1"/>
</dbReference>
<dbReference type="Proteomes" id="UP000315753">
    <property type="component" value="Unassembled WGS sequence"/>
</dbReference>
<evidence type="ECO:0000256" key="1">
    <source>
        <dbReference type="SAM" id="MobiDB-lite"/>
    </source>
</evidence>
<dbReference type="InterPro" id="IPR041262">
    <property type="entry name" value="GerD_central"/>
</dbReference>
<sequence>MQKGLKKVKNPLFNRLVTLFLLLVLLASCSDSPNSQPSYEEVKKIVVDAIQTEEGKKAIRQLLEDPSFRELIVLEHDEVESSITNSLLSEQAQDFWKKTFEDPKFKESMAKSMKEQQTEIMKQLIKDASYQEDLIAFFGQPEMKKELGSVLKSADFRTEIEKIVMETIDNPLLQTKWQELIKQSGQASGSKEKEQENTDGQGQSQGQEGGGN</sequence>
<feature type="region of interest" description="Disordered" evidence="1">
    <location>
        <begin position="181"/>
        <end position="212"/>
    </location>
</feature>
<evidence type="ECO:0000313" key="5">
    <source>
        <dbReference type="Proteomes" id="UP000315753"/>
    </source>
</evidence>
<feature type="signal peptide" evidence="2">
    <location>
        <begin position="1"/>
        <end position="30"/>
    </location>
</feature>
<dbReference type="EMBL" id="VIGD01000023">
    <property type="protein sequence ID" value="TQE89017.1"/>
    <property type="molecule type" value="Genomic_DNA"/>
</dbReference>
<protein>
    <submittedName>
        <fullName evidence="4">Spore gernimation protein</fullName>
    </submittedName>
</protein>
<evidence type="ECO:0000259" key="3">
    <source>
        <dbReference type="Pfam" id="PF17898"/>
    </source>
</evidence>
<keyword evidence="5" id="KW-1185">Reference proteome</keyword>
<proteinExistence type="predicted"/>
<accession>A0A540UX46</accession>
<dbReference type="NCBIfam" id="NF040801">
    <property type="entry name" value="spore_GerD"/>
    <property type="match status" value="1"/>
</dbReference>
<organism evidence="4 5">
    <name type="scientific">Ureibacillus terrenus</name>
    <dbReference type="NCBI Taxonomy" id="118246"/>
    <lineage>
        <taxon>Bacteria</taxon>
        <taxon>Bacillati</taxon>
        <taxon>Bacillota</taxon>
        <taxon>Bacilli</taxon>
        <taxon>Bacillales</taxon>
        <taxon>Caryophanaceae</taxon>
        <taxon>Ureibacillus</taxon>
    </lineage>
</organism>
<comment type="caution">
    <text evidence="4">The sequence shown here is derived from an EMBL/GenBank/DDBJ whole genome shotgun (WGS) entry which is preliminary data.</text>
</comment>
<evidence type="ECO:0000313" key="4">
    <source>
        <dbReference type="EMBL" id="TQE89017.1"/>
    </source>
</evidence>
<feature type="chain" id="PRO_5022015055" evidence="2">
    <location>
        <begin position="31"/>
        <end position="212"/>
    </location>
</feature>
<dbReference type="PROSITE" id="PS51257">
    <property type="entry name" value="PROKAR_LIPOPROTEIN"/>
    <property type="match status" value="1"/>
</dbReference>
<gene>
    <name evidence="4" type="ORF">FKZ59_13180</name>
</gene>
<dbReference type="OrthoDB" id="2375836at2"/>
<reference evidence="4 5" key="1">
    <citation type="submission" date="2019-06" db="EMBL/GenBank/DDBJ databases">
        <title>Genome sequence of Ureibacillus terrenus.</title>
        <authorList>
            <person name="Maclea K.S."/>
            <person name="Simoes M."/>
        </authorList>
    </citation>
    <scope>NUCLEOTIDE SEQUENCE [LARGE SCALE GENOMIC DNA]</scope>
    <source>
        <strain evidence="4 5">ATCC BAA-384</strain>
    </source>
</reference>
<name>A0A540UX46_9BACL</name>
<keyword evidence="2" id="KW-0732">Signal</keyword>